<organism evidence="1">
    <name type="scientific">Archaeoglobus fulgidus</name>
    <dbReference type="NCBI Taxonomy" id="2234"/>
    <lineage>
        <taxon>Archaea</taxon>
        <taxon>Methanobacteriati</taxon>
        <taxon>Methanobacteriota</taxon>
        <taxon>Archaeoglobi</taxon>
        <taxon>Archaeoglobales</taxon>
        <taxon>Archaeoglobaceae</taxon>
        <taxon>Archaeoglobus</taxon>
    </lineage>
</organism>
<gene>
    <name evidence="1" type="ORF">ENN70_08740</name>
    <name evidence="2" type="ORF">ENR21_03340</name>
</gene>
<dbReference type="InterPro" id="IPR044855">
    <property type="entry name" value="CoA-Trfase_III_dom3_sf"/>
</dbReference>
<dbReference type="InterPro" id="IPR003673">
    <property type="entry name" value="CoA-Trfase_fam_III"/>
</dbReference>
<dbReference type="EMBL" id="DSQD01000099">
    <property type="protein sequence ID" value="HGF87448.1"/>
    <property type="molecule type" value="Genomic_DNA"/>
</dbReference>
<sequence length="331" mass="37114">MLENVRVVEVAAFYPGPFCCQILKILGADVIKVEPPGGEPGRMLDAVFAAMNHGKRFVFLDLKTEDGHEKFMKLAESADVLVEGFRPGVAKKLGIDYESVRKINESVIYCSISAFGQKNRLSHLPAHDLNCLGLGGILEISAMGREMRDPNLQLADFSSAVYATIAILAALIERGRTGKGRYIDVSMFHSALYSAPIHTSSILNGLGILPAFSRNPAYGIYRTKDGFITLGIIAEEHFWKRLCQALNLKFNFSLMESFARYEEVRKAIAEKLEQMSLKEAIELLQNADVPAFEVISLNEFEKIEERIGEKLVDEVEWEGRKIRLVKPPFRW</sequence>
<dbReference type="PANTHER" id="PTHR48228:SF5">
    <property type="entry name" value="ALPHA-METHYLACYL-COA RACEMASE"/>
    <property type="match status" value="1"/>
</dbReference>
<dbReference type="PANTHER" id="PTHR48228">
    <property type="entry name" value="SUCCINYL-COA--D-CITRAMALATE COA-TRANSFERASE"/>
    <property type="match status" value="1"/>
</dbReference>
<name>A0A7C2NHR2_ARCFL</name>
<dbReference type="GO" id="GO:0016740">
    <property type="term" value="F:transferase activity"/>
    <property type="evidence" value="ECO:0007669"/>
    <property type="project" value="UniProtKB-KW"/>
</dbReference>
<evidence type="ECO:0000313" key="1">
    <source>
        <dbReference type="EMBL" id="HET22115.1"/>
    </source>
</evidence>
<dbReference type="Pfam" id="PF02515">
    <property type="entry name" value="CoA_transf_3"/>
    <property type="match status" value="1"/>
</dbReference>
<dbReference type="InterPro" id="IPR050509">
    <property type="entry name" value="CoA-transferase_III"/>
</dbReference>
<comment type="caution">
    <text evidence="1">The sequence shown here is derived from an EMBL/GenBank/DDBJ whole genome shotgun (WGS) entry which is preliminary data.</text>
</comment>
<dbReference type="InterPro" id="IPR023606">
    <property type="entry name" value="CoA-Trfase_III_dom_1_sf"/>
</dbReference>
<dbReference type="SUPFAM" id="SSF89796">
    <property type="entry name" value="CoA-transferase family III (CaiB/BaiF)"/>
    <property type="match status" value="1"/>
</dbReference>
<protein>
    <submittedName>
        <fullName evidence="1">CoA transferase</fullName>
    </submittedName>
</protein>
<dbReference type="AlphaFoldDB" id="A0A7C2NHR2"/>
<accession>A0A7C2NHR2</accession>
<proteinExistence type="predicted"/>
<evidence type="ECO:0000313" key="2">
    <source>
        <dbReference type="EMBL" id="HGF87448.1"/>
    </source>
</evidence>
<keyword evidence="1" id="KW-0808">Transferase</keyword>
<dbReference type="EMBL" id="DSCQ01000112">
    <property type="protein sequence ID" value="HET22115.1"/>
    <property type="molecule type" value="Genomic_DNA"/>
</dbReference>
<dbReference type="Gene3D" id="3.40.50.10540">
    <property type="entry name" value="Crotonobetainyl-coa:carnitine coa-transferase, domain 1"/>
    <property type="match status" value="1"/>
</dbReference>
<reference evidence="1" key="1">
    <citation type="journal article" date="2020" name="mSystems">
        <title>Genome- and Community-Level Interaction Insights into Carbon Utilization and Element Cycling Functions of Hydrothermarchaeota in Hydrothermal Sediment.</title>
        <authorList>
            <person name="Zhou Z."/>
            <person name="Liu Y."/>
            <person name="Xu W."/>
            <person name="Pan J."/>
            <person name="Luo Z.H."/>
            <person name="Li M."/>
        </authorList>
    </citation>
    <scope>NUCLEOTIDE SEQUENCE [LARGE SCALE GENOMIC DNA]</scope>
    <source>
        <strain evidence="1">SpSt-12</strain>
        <strain evidence="2">SpSt-38</strain>
    </source>
</reference>
<dbReference type="Gene3D" id="3.30.1540.10">
    <property type="entry name" value="formyl-coa transferase, domain 3"/>
    <property type="match status" value="1"/>
</dbReference>